<name>A0A0B9H5Q3_9GAMM</name>
<sequence>MSNSARPYFSVIITTRNRPGLFKQALESVLGQDFAEYEVIVVNDGSTSEHLQSYQDLLVHYQGKVRFCSLIQRSRGHGHSYAMNHGASIAKGKYLCFIDDDDYWIDMGYLSRLYHNIHSENKQVDLYISNQQASYCDGTPADEVIWVEDLVDKLAFYPRESQNAYPISLGQLLRSDGFAHLNCLVFRAEYYQSIDGMDENLRYEDDRDVYYRAIDRAEYMLYDPVVMSHHNIPDKSKQANLSTSCDQMQRRVYQLRIYEKGILNSQHEELMKVCRHGKSNQLKIIAEDLRNRGNYREAASYAWQGLVVRFSVKWLLYTLLLSFRSLFAPRVKLIVKEDGV</sequence>
<evidence type="ECO:0000313" key="3">
    <source>
        <dbReference type="Proteomes" id="UP000031278"/>
    </source>
</evidence>
<dbReference type="Pfam" id="PF00535">
    <property type="entry name" value="Glycos_transf_2"/>
    <property type="match status" value="1"/>
</dbReference>
<dbReference type="Proteomes" id="UP000031278">
    <property type="component" value="Unassembled WGS sequence"/>
</dbReference>
<dbReference type="InterPro" id="IPR029044">
    <property type="entry name" value="Nucleotide-diphossugar_trans"/>
</dbReference>
<dbReference type="PANTHER" id="PTHR22916">
    <property type="entry name" value="GLYCOSYLTRANSFERASE"/>
    <property type="match status" value="1"/>
</dbReference>
<dbReference type="GO" id="GO:0016758">
    <property type="term" value="F:hexosyltransferase activity"/>
    <property type="evidence" value="ECO:0007669"/>
    <property type="project" value="UniProtKB-ARBA"/>
</dbReference>
<accession>A0A0B9H5Q3</accession>
<dbReference type="InterPro" id="IPR001173">
    <property type="entry name" value="Glyco_trans_2-like"/>
</dbReference>
<organism evidence="2 3">
    <name type="scientific">Photobacterium gaetbulicola</name>
    <dbReference type="NCBI Taxonomy" id="1295392"/>
    <lineage>
        <taxon>Bacteria</taxon>
        <taxon>Pseudomonadati</taxon>
        <taxon>Pseudomonadota</taxon>
        <taxon>Gammaproteobacteria</taxon>
        <taxon>Vibrionales</taxon>
        <taxon>Vibrionaceae</taxon>
        <taxon>Photobacterium</taxon>
    </lineage>
</organism>
<proteinExistence type="predicted"/>
<protein>
    <recommendedName>
        <fullName evidence="1">Glycosyltransferase 2-like domain-containing protein</fullName>
    </recommendedName>
</protein>
<dbReference type="Gene3D" id="3.90.550.10">
    <property type="entry name" value="Spore Coat Polysaccharide Biosynthesis Protein SpsA, Chain A"/>
    <property type="match status" value="1"/>
</dbReference>
<dbReference type="EMBL" id="JWLZ01000113">
    <property type="protein sequence ID" value="KHT64182.1"/>
    <property type="molecule type" value="Genomic_DNA"/>
</dbReference>
<dbReference type="PANTHER" id="PTHR22916:SF3">
    <property type="entry name" value="UDP-GLCNAC:BETAGAL BETA-1,3-N-ACETYLGLUCOSAMINYLTRANSFERASE-LIKE PROTEIN 1"/>
    <property type="match status" value="1"/>
</dbReference>
<reference evidence="2 3" key="1">
    <citation type="submission" date="2014-12" db="EMBL/GenBank/DDBJ databases">
        <title>Genome sequencing of Photobacterium gaetbulicola AD005a.</title>
        <authorList>
            <person name="Adrian T.G.S."/>
            <person name="Chan K.G."/>
        </authorList>
    </citation>
    <scope>NUCLEOTIDE SEQUENCE [LARGE SCALE GENOMIC DNA]</scope>
    <source>
        <strain evidence="2 3">AD005a</strain>
    </source>
</reference>
<comment type="caution">
    <text evidence="2">The sequence shown here is derived from an EMBL/GenBank/DDBJ whole genome shotgun (WGS) entry which is preliminary data.</text>
</comment>
<feature type="domain" description="Glycosyltransferase 2-like" evidence="1">
    <location>
        <begin position="10"/>
        <end position="124"/>
    </location>
</feature>
<gene>
    <name evidence="2" type="ORF">RJ45_07855</name>
</gene>
<dbReference type="RefSeq" id="WP_039460439.1">
    <property type="nucleotide sequence ID" value="NZ_JWLZ01000113.1"/>
</dbReference>
<dbReference type="AlphaFoldDB" id="A0A0B9H5Q3"/>
<dbReference type="SUPFAM" id="SSF53448">
    <property type="entry name" value="Nucleotide-diphospho-sugar transferases"/>
    <property type="match status" value="1"/>
</dbReference>
<evidence type="ECO:0000259" key="1">
    <source>
        <dbReference type="Pfam" id="PF00535"/>
    </source>
</evidence>
<evidence type="ECO:0000313" key="2">
    <source>
        <dbReference type="EMBL" id="KHT64182.1"/>
    </source>
</evidence>
<dbReference type="CDD" id="cd00761">
    <property type="entry name" value="Glyco_tranf_GTA_type"/>
    <property type="match status" value="1"/>
</dbReference>